<gene>
    <name evidence="1" type="primary">TFC1_1</name>
    <name evidence="1" type="ORF">LPJ66_003092</name>
</gene>
<protein>
    <submittedName>
        <fullName evidence="1">Tau 95 subunit of transcription factor TFIIIC</fullName>
    </submittedName>
</protein>
<sequence length="539" mass="60926">MKPQYAERLPVPQRTVLSVEYPGFVKDTEKAIQSIGGREKLARDVAEDVGAQIELRYRYNDPTSHPISGEIVATENLLIKVTRHIKKVKGRPLDGTEKSIQTSAQIVGIIEKTARFRKLADFQYVMPKNDPLTTLTRVLQGMDLEEAKALGRSDTFEGNLDVSSAYIPAPFLDRAGWPAQFPLKAASEVQQPLQEDEIEKETEKNNKKAAVARYKLAFHGITIKFNAPNVPTEPSPEALEDQAFIPQRTLDKARRIIEENPVVGRNVMEILLPISERGGIKVSIIMSTMAYIMETGPWRSCWIRFGYDPRTDKESYKYQILDQRRVHTAISGGRPRTGRPRGAPQAQGEPGSRNAVQAQKYIFDEETAREGVSGMFQFRHIELPMIKQLIEYPAGRRKRPCEKSGWLQPSVVNTIRVKIRILRRFFEEGLAEYPKELQSVGYAELDKQIEMDRQAEDAVLATELMLREREESSLRGQATQDTRDRVNARVDEFMKELGTQNHPGAADAMADVYDSDMAEFDIYGEESDDMDSDTGGFGI</sequence>
<name>A0ACC1ILR2_9FUNG</name>
<dbReference type="EMBL" id="JANBPG010000288">
    <property type="protein sequence ID" value="KAJ1897886.1"/>
    <property type="molecule type" value="Genomic_DNA"/>
</dbReference>
<reference evidence="1" key="1">
    <citation type="submission" date="2022-07" db="EMBL/GenBank/DDBJ databases">
        <title>Phylogenomic reconstructions and comparative analyses of Kickxellomycotina fungi.</title>
        <authorList>
            <person name="Reynolds N.K."/>
            <person name="Stajich J.E."/>
            <person name="Barry K."/>
            <person name="Grigoriev I.V."/>
            <person name="Crous P."/>
            <person name="Smith M.E."/>
        </authorList>
    </citation>
    <scope>NUCLEOTIDE SEQUENCE</scope>
    <source>
        <strain evidence="1">Benny 63K</strain>
    </source>
</reference>
<evidence type="ECO:0000313" key="1">
    <source>
        <dbReference type="EMBL" id="KAJ1897886.1"/>
    </source>
</evidence>
<proteinExistence type="predicted"/>
<keyword evidence="2" id="KW-1185">Reference proteome</keyword>
<accession>A0ACC1ILR2</accession>
<organism evidence="1 2">
    <name type="scientific">Kickxella alabastrina</name>
    <dbReference type="NCBI Taxonomy" id="61397"/>
    <lineage>
        <taxon>Eukaryota</taxon>
        <taxon>Fungi</taxon>
        <taxon>Fungi incertae sedis</taxon>
        <taxon>Zoopagomycota</taxon>
        <taxon>Kickxellomycotina</taxon>
        <taxon>Kickxellomycetes</taxon>
        <taxon>Kickxellales</taxon>
        <taxon>Kickxellaceae</taxon>
        <taxon>Kickxella</taxon>
    </lineage>
</organism>
<dbReference type="Proteomes" id="UP001150581">
    <property type="component" value="Unassembled WGS sequence"/>
</dbReference>
<comment type="caution">
    <text evidence="1">The sequence shown here is derived from an EMBL/GenBank/DDBJ whole genome shotgun (WGS) entry which is preliminary data.</text>
</comment>
<evidence type="ECO:0000313" key="2">
    <source>
        <dbReference type="Proteomes" id="UP001150581"/>
    </source>
</evidence>